<dbReference type="EMBL" id="BSXN01000118">
    <property type="protein sequence ID" value="GME67201.1"/>
    <property type="molecule type" value="Genomic_DNA"/>
</dbReference>
<feature type="compositionally biased region" description="Polar residues" evidence="5">
    <location>
        <begin position="118"/>
        <end position="146"/>
    </location>
</feature>
<comment type="caution">
    <text evidence="7">The sequence shown here is derived from an EMBL/GenBank/DDBJ whole genome shotgun (WGS) entry which is preliminary data.</text>
</comment>
<dbReference type="InterPro" id="IPR017703">
    <property type="entry name" value="YgfZ/GCV_T_CS"/>
</dbReference>
<evidence type="ECO:0000256" key="1">
    <source>
        <dbReference type="ARBA" id="ARBA00004305"/>
    </source>
</evidence>
<organism evidence="7 8">
    <name type="scientific">Candida boidinii</name>
    <name type="common">Yeast</name>
    <dbReference type="NCBI Taxonomy" id="5477"/>
    <lineage>
        <taxon>Eukaryota</taxon>
        <taxon>Fungi</taxon>
        <taxon>Dikarya</taxon>
        <taxon>Ascomycota</taxon>
        <taxon>Saccharomycotina</taxon>
        <taxon>Pichiomycetes</taxon>
        <taxon>Pichiales</taxon>
        <taxon>Pichiaceae</taxon>
        <taxon>Ogataea</taxon>
        <taxon>Ogataea/Candida clade</taxon>
    </lineage>
</organism>
<dbReference type="Proteomes" id="UP001165120">
    <property type="component" value="Unassembled WGS sequence"/>
</dbReference>
<proteinExistence type="inferred from homology"/>
<dbReference type="AlphaFoldDB" id="A0A9W6SVR3"/>
<keyword evidence="2" id="KW-0809">Transit peptide</keyword>
<feature type="region of interest" description="Disordered" evidence="5">
    <location>
        <begin position="118"/>
        <end position="151"/>
    </location>
</feature>
<name>A0A9W6SVR3_CANBO</name>
<evidence type="ECO:0000256" key="3">
    <source>
        <dbReference type="ARBA" id="ARBA00023128"/>
    </source>
</evidence>
<dbReference type="GO" id="GO:0016226">
    <property type="term" value="P:iron-sulfur cluster assembly"/>
    <property type="evidence" value="ECO:0007669"/>
    <property type="project" value="TreeGrafter"/>
</dbReference>
<dbReference type="PANTHER" id="PTHR22602:SF0">
    <property type="entry name" value="TRANSFERASE CAF17, MITOCHONDRIAL-RELATED"/>
    <property type="match status" value="1"/>
</dbReference>
<gene>
    <name evidence="7" type="ORF">Cboi02_000063000</name>
</gene>
<sequence length="221" mass="25099">MKDISNKNESLPFEHNLDFMNGLSYNKGCYVGQELTIRTHVNGVVRKRIMPIQIFKIEDKENIERIKINNESEFENDDNDINDVINFKNDEEISKILKNVDLVDCEIIKPEIQATTSNIESQQQNEKTPQAVESVSTSSPFGNSNKPVRKRRSNNAVGKIIKVEGNIGLALVTLKNICDDNAVGNNEFLIKLNNENNLTLGCKVFIPSWWPEGVFSEEEEN</sequence>
<dbReference type="Gene3D" id="2.40.30.160">
    <property type="match status" value="1"/>
</dbReference>
<comment type="subcellular location">
    <subcellularLocation>
        <location evidence="1">Mitochondrion matrix</location>
    </subcellularLocation>
</comment>
<dbReference type="NCBIfam" id="TIGR03317">
    <property type="entry name" value="ygfZ_signature"/>
    <property type="match status" value="1"/>
</dbReference>
<dbReference type="SUPFAM" id="SSF103025">
    <property type="entry name" value="Folate-binding domain"/>
    <property type="match status" value="1"/>
</dbReference>
<protein>
    <submittedName>
        <fullName evidence="7">Unnamed protein product</fullName>
    </submittedName>
</protein>
<evidence type="ECO:0000313" key="7">
    <source>
        <dbReference type="EMBL" id="GME67201.1"/>
    </source>
</evidence>
<dbReference type="Pfam" id="PF25455">
    <property type="entry name" value="Beta-barrel_CAF17_C"/>
    <property type="match status" value="1"/>
</dbReference>
<feature type="domain" description="CAF17 C-terminal" evidence="6">
    <location>
        <begin position="138"/>
        <end position="211"/>
    </location>
</feature>
<accession>A0A9W6SVR3</accession>
<dbReference type="GO" id="GO:0005759">
    <property type="term" value="C:mitochondrial matrix"/>
    <property type="evidence" value="ECO:0007669"/>
    <property type="project" value="UniProtKB-SubCell"/>
</dbReference>
<dbReference type="PANTHER" id="PTHR22602">
    <property type="entry name" value="TRANSFERASE CAF17, MITOCHONDRIAL-RELATED"/>
    <property type="match status" value="1"/>
</dbReference>
<evidence type="ECO:0000256" key="5">
    <source>
        <dbReference type="SAM" id="MobiDB-lite"/>
    </source>
</evidence>
<evidence type="ECO:0000313" key="8">
    <source>
        <dbReference type="Proteomes" id="UP001165120"/>
    </source>
</evidence>
<keyword evidence="8" id="KW-1185">Reference proteome</keyword>
<dbReference type="InterPro" id="IPR057460">
    <property type="entry name" value="CAF17_C"/>
</dbReference>
<dbReference type="InterPro" id="IPR045179">
    <property type="entry name" value="YgfZ/GcvT"/>
</dbReference>
<reference evidence="7" key="1">
    <citation type="submission" date="2023-04" db="EMBL/GenBank/DDBJ databases">
        <title>Candida boidinii NBRC 10035.</title>
        <authorList>
            <person name="Ichikawa N."/>
            <person name="Sato H."/>
            <person name="Tonouchi N."/>
        </authorList>
    </citation>
    <scope>NUCLEOTIDE SEQUENCE</scope>
    <source>
        <strain evidence="7">NBRC 10035</strain>
    </source>
</reference>
<comment type="similarity">
    <text evidence="4">Belongs to the GcvT family. CAF17/IBA57 subfamily.</text>
</comment>
<evidence type="ECO:0000256" key="4">
    <source>
        <dbReference type="ARBA" id="ARBA00093447"/>
    </source>
</evidence>
<evidence type="ECO:0000259" key="6">
    <source>
        <dbReference type="Pfam" id="PF25455"/>
    </source>
</evidence>
<evidence type="ECO:0000256" key="2">
    <source>
        <dbReference type="ARBA" id="ARBA00022946"/>
    </source>
</evidence>
<keyword evidence="3" id="KW-0496">Mitochondrion</keyword>